<dbReference type="EMBL" id="JACKWZ010000242">
    <property type="protein sequence ID" value="KAF9410887.1"/>
    <property type="molecule type" value="Genomic_DNA"/>
</dbReference>
<dbReference type="GO" id="GO:0031267">
    <property type="term" value="F:small GTPase binding"/>
    <property type="evidence" value="ECO:0007669"/>
    <property type="project" value="TreeGrafter"/>
</dbReference>
<dbReference type="FunFam" id="1.10.10.750:FF:000001">
    <property type="entry name" value="TBC1 domain family member 10A"/>
    <property type="match status" value="1"/>
</dbReference>
<feature type="domain" description="Rab-GAP TBC" evidence="2">
    <location>
        <begin position="168"/>
        <end position="356"/>
    </location>
</feature>
<reference evidence="3" key="1">
    <citation type="submission" date="2020-08" db="EMBL/GenBank/DDBJ databases">
        <title>Spodoptera exigua strain:BAW_Kor-Di-RS1 Genome sequencing and assembly.</title>
        <authorList>
            <person name="Kim J."/>
            <person name="Nam H.Y."/>
            <person name="Kwon M."/>
            <person name="Choi J.H."/>
            <person name="Cho S.R."/>
            <person name="Kim G.-H."/>
        </authorList>
    </citation>
    <scope>NUCLEOTIDE SEQUENCE</scope>
    <source>
        <strain evidence="3">BAW_Kor-Di-RS1</strain>
        <tissue evidence="3">Whole-body</tissue>
    </source>
</reference>
<dbReference type="PANTHER" id="PTHR47219">
    <property type="entry name" value="RAB GTPASE-ACTIVATING PROTEIN 1-LIKE"/>
    <property type="match status" value="1"/>
</dbReference>
<dbReference type="Gene3D" id="1.10.8.270">
    <property type="entry name" value="putative rabgap domain of human tbc1 domain family member 14 like domains"/>
    <property type="match status" value="1"/>
</dbReference>
<dbReference type="InterPro" id="IPR000195">
    <property type="entry name" value="Rab-GAP-TBC_dom"/>
</dbReference>
<dbReference type="AlphaFoldDB" id="A0A835GBL7"/>
<dbReference type="GO" id="GO:0005096">
    <property type="term" value="F:GTPase activator activity"/>
    <property type="evidence" value="ECO:0007669"/>
    <property type="project" value="UniProtKB-KW"/>
</dbReference>
<name>A0A835GBL7_SPOEX</name>
<evidence type="ECO:0000256" key="1">
    <source>
        <dbReference type="ARBA" id="ARBA00022468"/>
    </source>
</evidence>
<evidence type="ECO:0000313" key="4">
    <source>
        <dbReference type="Proteomes" id="UP000648187"/>
    </source>
</evidence>
<dbReference type="Proteomes" id="UP000648187">
    <property type="component" value="Unassembled WGS sequence"/>
</dbReference>
<accession>A0A835GBL7</accession>
<dbReference type="InterPro" id="IPR050302">
    <property type="entry name" value="Rab_GAP_TBC_domain"/>
</dbReference>
<dbReference type="Pfam" id="PF00566">
    <property type="entry name" value="RabGAP-TBC"/>
    <property type="match status" value="1"/>
</dbReference>
<proteinExistence type="predicted"/>
<dbReference type="SMART" id="SM00164">
    <property type="entry name" value="TBC"/>
    <property type="match status" value="1"/>
</dbReference>
<sequence length="509" mass="58485">MGDEESKNNNVLRAVNPSVNIIDIVSPDELKIALKGVRDVSINNDPFKDVKLQAEENRLHNPKCEMKWNAHKGWLDVARSIRPINNRGPCNEPHYTDYVLYKNNALVRQQYEILECNVYIKTFSCYSKRTVSPSTILKREQKWLRMLNNWEAFMSKNYKKVRERCRKGIPASVRPKAWLYLCGGQLLLEKHPNEYEELLQAPGDPKCMEDIRKDLHRQFPYHEMFIREEGLGQQELFSVLKAYSVLNPKVGYFQAQAPVAAFLLMHMPAVQAFWCLVSISDKYLSGYYNPGLEVLQRDGDILHALLRRTAPAVHRHLVKHKVEPVLYATEWFLCALTRTLPWDSLLRVWDCFLCEGVKVLFKAALVILAGALGPAKVRKRACGLCETLEVLRHPPEGILGEDYLMYHMQRLNLTEEDFEFEHQRQTARRRAMPNRRSVITRFPLPYALCAVAADSATVPISVIPRITPGICSILCKLSAWTSDNKTVIGTPVRAVPVLCDSERKRRTTN</sequence>
<dbReference type="Gene3D" id="1.10.472.80">
    <property type="entry name" value="Ypt/Rab-GAP domain of gyp1p, domain 3"/>
    <property type="match status" value="1"/>
</dbReference>
<dbReference type="PROSITE" id="PS50086">
    <property type="entry name" value="TBC_RABGAP"/>
    <property type="match status" value="1"/>
</dbReference>
<keyword evidence="4" id="KW-1185">Reference proteome</keyword>
<protein>
    <recommendedName>
        <fullName evidence="2">Rab-GAP TBC domain-containing protein</fullName>
    </recommendedName>
</protein>
<dbReference type="FunFam" id="1.10.472.80:FF:000008">
    <property type="entry name" value="TBC1 domain family member 10A"/>
    <property type="match status" value="1"/>
</dbReference>
<dbReference type="Gene3D" id="1.10.10.750">
    <property type="entry name" value="Ypt/Rab-GAP domain of gyp1p, domain 1"/>
    <property type="match status" value="1"/>
</dbReference>
<dbReference type="GO" id="GO:0005886">
    <property type="term" value="C:plasma membrane"/>
    <property type="evidence" value="ECO:0007669"/>
    <property type="project" value="UniProtKB-ARBA"/>
</dbReference>
<evidence type="ECO:0000259" key="2">
    <source>
        <dbReference type="PROSITE" id="PS50086"/>
    </source>
</evidence>
<organism evidence="3 4">
    <name type="scientific">Spodoptera exigua</name>
    <name type="common">Beet armyworm</name>
    <name type="synonym">Noctua fulgens</name>
    <dbReference type="NCBI Taxonomy" id="7107"/>
    <lineage>
        <taxon>Eukaryota</taxon>
        <taxon>Metazoa</taxon>
        <taxon>Ecdysozoa</taxon>
        <taxon>Arthropoda</taxon>
        <taxon>Hexapoda</taxon>
        <taxon>Insecta</taxon>
        <taxon>Pterygota</taxon>
        <taxon>Neoptera</taxon>
        <taxon>Endopterygota</taxon>
        <taxon>Lepidoptera</taxon>
        <taxon>Glossata</taxon>
        <taxon>Ditrysia</taxon>
        <taxon>Noctuoidea</taxon>
        <taxon>Noctuidae</taxon>
        <taxon>Amphipyrinae</taxon>
        <taxon>Spodoptera</taxon>
    </lineage>
</organism>
<gene>
    <name evidence="3" type="ORF">HW555_010174</name>
</gene>
<evidence type="ECO:0000313" key="3">
    <source>
        <dbReference type="EMBL" id="KAF9410887.1"/>
    </source>
</evidence>
<dbReference type="FunFam" id="1.10.8.270:FF:000007">
    <property type="entry name" value="TBC1 domain family member 10A"/>
    <property type="match status" value="1"/>
</dbReference>
<comment type="caution">
    <text evidence="3">The sequence shown here is derived from an EMBL/GenBank/DDBJ whole genome shotgun (WGS) entry which is preliminary data.</text>
</comment>
<dbReference type="PANTHER" id="PTHR47219:SF4">
    <property type="entry name" value="TBC1 DOMAIN FAMILY MEMBER 10A"/>
    <property type="match status" value="1"/>
</dbReference>
<keyword evidence="1" id="KW-0343">GTPase activation</keyword>
<dbReference type="SUPFAM" id="SSF47923">
    <property type="entry name" value="Ypt/Rab-GAP domain of gyp1p"/>
    <property type="match status" value="2"/>
</dbReference>
<dbReference type="InterPro" id="IPR035969">
    <property type="entry name" value="Rab-GAP_TBC_sf"/>
</dbReference>